<dbReference type="Gene3D" id="3.30.1330.30">
    <property type="match status" value="1"/>
</dbReference>
<dbReference type="eggNOG" id="COG1503">
    <property type="taxonomic scope" value="Bacteria"/>
</dbReference>
<keyword evidence="2" id="KW-1185">Reference proteome</keyword>
<protein>
    <recommendedName>
        <fullName evidence="3">Peptide chain release factor 1</fullName>
    </recommendedName>
</protein>
<dbReference type="InterPro" id="IPR042226">
    <property type="entry name" value="eFR1_2_sf"/>
</dbReference>
<dbReference type="Gene3D" id="3.30.420.60">
    <property type="entry name" value="eRF1 domain 2"/>
    <property type="match status" value="1"/>
</dbReference>
<gene>
    <name evidence="1" type="ordered locus">AMIS_79060</name>
</gene>
<dbReference type="AlphaFoldDB" id="I0HJD9"/>
<reference evidence="1 2" key="1">
    <citation type="submission" date="2012-02" db="EMBL/GenBank/DDBJ databases">
        <title>Complete genome sequence of Actinoplanes missouriensis 431 (= NBRC 102363).</title>
        <authorList>
            <person name="Ohnishi Y."/>
            <person name="Ishikawa J."/>
            <person name="Sekine M."/>
            <person name="Hosoyama A."/>
            <person name="Harada T."/>
            <person name="Narita H."/>
            <person name="Hata T."/>
            <person name="Konno Y."/>
            <person name="Tutikane K."/>
            <person name="Fujita N."/>
            <person name="Horinouchi S."/>
            <person name="Hayakawa M."/>
        </authorList>
    </citation>
    <scope>NUCLEOTIDE SEQUENCE [LARGE SCALE GENOMIC DNA]</scope>
    <source>
        <strain evidence="2">ATCC 14538 / DSM 43046 / CBS 188.64 / JCM 3121 / NBRC 102363 / NCIMB 12654 / NRRL B-3342 / UNCC 431</strain>
    </source>
</reference>
<dbReference type="InterPro" id="IPR029064">
    <property type="entry name" value="Ribosomal_eL30-like_sf"/>
</dbReference>
<dbReference type="Pfam" id="PF18844">
    <property type="entry name" value="baeRF_family2"/>
    <property type="match status" value="1"/>
</dbReference>
<organism evidence="1 2">
    <name type="scientific">Actinoplanes missouriensis (strain ATCC 14538 / DSM 43046 / CBS 188.64 / JCM 3121 / NBRC 102363 / NCIMB 12654 / NRRL B-3342 / UNCC 431)</name>
    <dbReference type="NCBI Taxonomy" id="512565"/>
    <lineage>
        <taxon>Bacteria</taxon>
        <taxon>Bacillati</taxon>
        <taxon>Actinomycetota</taxon>
        <taxon>Actinomycetes</taxon>
        <taxon>Micromonosporales</taxon>
        <taxon>Micromonosporaceae</taxon>
        <taxon>Actinoplanes</taxon>
    </lineage>
</organism>
<evidence type="ECO:0000313" key="2">
    <source>
        <dbReference type="Proteomes" id="UP000007882"/>
    </source>
</evidence>
<dbReference type="KEGG" id="ams:AMIS_79060"/>
<dbReference type="InterPro" id="IPR040701">
    <property type="entry name" value="Bact_RF_family2"/>
</dbReference>
<dbReference type="PATRIC" id="fig|512565.3.peg.7924"/>
<dbReference type="OrthoDB" id="5179393at2"/>
<evidence type="ECO:0008006" key="3">
    <source>
        <dbReference type="Google" id="ProtNLM"/>
    </source>
</evidence>
<proteinExistence type="predicted"/>
<dbReference type="STRING" id="512565.AMIS_79060"/>
<dbReference type="Proteomes" id="UP000007882">
    <property type="component" value="Chromosome"/>
</dbReference>
<dbReference type="EMBL" id="AP012319">
    <property type="protein sequence ID" value="BAL93126.1"/>
    <property type="molecule type" value="Genomic_DNA"/>
</dbReference>
<dbReference type="SUPFAM" id="SSF55315">
    <property type="entry name" value="L30e-like"/>
    <property type="match status" value="1"/>
</dbReference>
<accession>I0HJD9</accession>
<dbReference type="RefSeq" id="WP_014448008.1">
    <property type="nucleotide sequence ID" value="NC_017093.1"/>
</dbReference>
<sequence length="366" mass="39132">MRLSMLRTLYDHPGPWASAYLDASHDTEDAAKIIELRWRAARESLTEQGCDPATLAALEAAALEHPARPGRHGLALFATAGEVPLRRALAAPPRTEIATFGPLPHVMPMLAQLGDEIPYLRVVVDHTGGAIDAAGAGDLVQHREVEGTEDYPVHKVGVGGWNALKAEHNYDLTWRRNAGDVAEAVTDLADRTGPEIIVVAGDPKSRPMLVSQLPERWRSRVVETDAGSRGAGADPAALEDVTIQAIAERAVEHQRDVLDRFRTQLGRDGAAGNGLHAVVTALQRGQVDTVLMIDDPSSTEELWIGAEPTEIADDPSLLVNPRKVRADAAMIRALAGTDGGIVLVDPDEPGLSGGVAALLRYADAHR</sequence>
<dbReference type="HOGENOM" id="CLU_054531_1_0_11"/>
<evidence type="ECO:0000313" key="1">
    <source>
        <dbReference type="EMBL" id="BAL93126.1"/>
    </source>
</evidence>
<name>I0HJD9_ACTM4</name>